<dbReference type="SMART" id="SM00382">
    <property type="entry name" value="AAA"/>
    <property type="match status" value="1"/>
</dbReference>
<dbReference type="RefSeq" id="WP_013680002.1">
    <property type="nucleotide sequence ID" value="NC_015315.1"/>
</dbReference>
<reference key="2">
    <citation type="submission" date="2011-03" db="EMBL/GenBank/DDBJ databases">
        <title>Complete genome sequence of the thermoacidophilic crenarchaeon Thermoproteus uzoniensis 768-20.</title>
        <authorList>
            <person name="Mardanov A.V."/>
            <person name="Gumerov V.M."/>
            <person name="Beletsky A.V."/>
            <person name="Prokofeva M.I."/>
            <person name="Bonch-Osmolovskaya E.A."/>
            <person name="Ravin N.V."/>
            <person name="Skryabin K.G."/>
        </authorList>
    </citation>
    <scope>NUCLEOTIDE SEQUENCE</scope>
    <source>
        <strain>768-20</strain>
    </source>
</reference>
<dbReference type="GO" id="GO:0016887">
    <property type="term" value="F:ATP hydrolysis activity"/>
    <property type="evidence" value="ECO:0007669"/>
    <property type="project" value="InterPro"/>
</dbReference>
<dbReference type="InterPro" id="IPR017871">
    <property type="entry name" value="ABC_transporter-like_CS"/>
</dbReference>
<comment type="subcellular location">
    <subcellularLocation>
        <location evidence="1">Cell membrane</location>
        <topology evidence="1">Peripheral membrane protein</topology>
    </subcellularLocation>
</comment>
<dbReference type="PROSITE" id="PS50893">
    <property type="entry name" value="ABC_TRANSPORTER_2"/>
    <property type="match status" value="1"/>
</dbReference>
<evidence type="ECO:0000313" key="11">
    <source>
        <dbReference type="Proteomes" id="UP000008138"/>
    </source>
</evidence>
<evidence type="ECO:0000313" key="10">
    <source>
        <dbReference type="EMBL" id="AEA12666.1"/>
    </source>
</evidence>
<sequence length="332" mass="36947">MPLLEVRNLRLYYQTTKGILKALDGVSFELEEGETLAVVGETGSGKSTLAKAITRVWERNVSLVDGEIYLEGEEILHMPEDRFRREIRWRKVAMVPQASMNALNPVITVGEQMVEPLVLQGVPKSEALKLAQDSLESVGLPRDVVNRYPHQLSGGMKQRVVIAMAIMARPKLLILDEPTSALDVMTQANIMNLLKELKARLKLTYIFITHDLALASELADSVAVMYAGKLAEIGSAEDMYAAPAHPYTQGLMSSMPTLRTDKQLSYIPGEVPSLIDPPKGCRFHPRCPYFANDKALKGLCDDREPPAFELKPWTGRRHLAACWLYQFKSGGL</sequence>
<dbReference type="OrthoDB" id="18209at2157"/>
<dbReference type="CDD" id="cd03257">
    <property type="entry name" value="ABC_NikE_OppD_transporters"/>
    <property type="match status" value="1"/>
</dbReference>
<gene>
    <name evidence="10" type="ordered locus">TUZN_1187</name>
</gene>
<keyword evidence="4" id="KW-0997">Cell inner membrane</keyword>
<dbReference type="InterPro" id="IPR003439">
    <property type="entry name" value="ABC_transporter-like_ATP-bd"/>
</dbReference>
<organism evidence="10 11">
    <name type="scientific">Thermoproteus uzoniensis (strain 768-20)</name>
    <dbReference type="NCBI Taxonomy" id="999630"/>
    <lineage>
        <taxon>Archaea</taxon>
        <taxon>Thermoproteota</taxon>
        <taxon>Thermoprotei</taxon>
        <taxon>Thermoproteales</taxon>
        <taxon>Thermoproteaceae</taxon>
        <taxon>Thermoproteus</taxon>
    </lineage>
</organism>
<keyword evidence="8" id="KW-0472">Membrane</keyword>
<keyword evidence="6" id="KW-0067">ATP-binding</keyword>
<dbReference type="PROSITE" id="PS00211">
    <property type="entry name" value="ABC_TRANSPORTER_1"/>
    <property type="match status" value="1"/>
</dbReference>
<dbReference type="GO" id="GO:0015833">
    <property type="term" value="P:peptide transport"/>
    <property type="evidence" value="ECO:0007669"/>
    <property type="project" value="InterPro"/>
</dbReference>
<dbReference type="FunFam" id="3.40.50.300:FF:000016">
    <property type="entry name" value="Oligopeptide ABC transporter ATP-binding component"/>
    <property type="match status" value="1"/>
</dbReference>
<dbReference type="GeneID" id="10360715"/>
<dbReference type="KEGG" id="tuz:TUZN_1187"/>
<dbReference type="InterPro" id="IPR013563">
    <property type="entry name" value="Oligopep_ABC_C"/>
</dbReference>
<evidence type="ECO:0000256" key="8">
    <source>
        <dbReference type="ARBA" id="ARBA00023136"/>
    </source>
</evidence>
<name>F2L0I4_THEU7</name>
<keyword evidence="3" id="KW-1003">Cell membrane</keyword>
<dbReference type="PANTHER" id="PTHR43297">
    <property type="entry name" value="OLIGOPEPTIDE TRANSPORT ATP-BINDING PROTEIN APPD"/>
    <property type="match status" value="1"/>
</dbReference>
<dbReference type="NCBIfam" id="TIGR01727">
    <property type="entry name" value="oligo_HPY"/>
    <property type="match status" value="1"/>
</dbReference>
<evidence type="ECO:0000256" key="7">
    <source>
        <dbReference type="ARBA" id="ARBA00022967"/>
    </source>
</evidence>
<dbReference type="HOGENOM" id="CLU_000604_1_23_2"/>
<keyword evidence="2" id="KW-0813">Transport</keyword>
<keyword evidence="5" id="KW-0547">Nucleotide-binding</keyword>
<evidence type="ECO:0000259" key="9">
    <source>
        <dbReference type="PROSITE" id="PS50893"/>
    </source>
</evidence>
<dbReference type="eggNOG" id="arCOG00181">
    <property type="taxonomic scope" value="Archaea"/>
</dbReference>
<dbReference type="InterPro" id="IPR003593">
    <property type="entry name" value="AAA+_ATPase"/>
</dbReference>
<proteinExistence type="predicted"/>
<dbReference type="Proteomes" id="UP000008138">
    <property type="component" value="Chromosome"/>
</dbReference>
<dbReference type="Pfam" id="PF08352">
    <property type="entry name" value="oligo_HPY"/>
    <property type="match status" value="1"/>
</dbReference>
<dbReference type="SUPFAM" id="SSF52540">
    <property type="entry name" value="P-loop containing nucleoside triphosphate hydrolases"/>
    <property type="match status" value="1"/>
</dbReference>
<evidence type="ECO:0000256" key="3">
    <source>
        <dbReference type="ARBA" id="ARBA00022475"/>
    </source>
</evidence>
<dbReference type="STRING" id="999630.TUZN_1187"/>
<evidence type="ECO:0000256" key="5">
    <source>
        <dbReference type="ARBA" id="ARBA00022741"/>
    </source>
</evidence>
<dbReference type="AlphaFoldDB" id="F2L0I4"/>
<dbReference type="Pfam" id="PF00005">
    <property type="entry name" value="ABC_tran"/>
    <property type="match status" value="1"/>
</dbReference>
<dbReference type="PANTHER" id="PTHR43297:SF14">
    <property type="entry name" value="ATPASE AAA-TYPE CORE DOMAIN-CONTAINING PROTEIN"/>
    <property type="match status" value="1"/>
</dbReference>
<evidence type="ECO:0000256" key="6">
    <source>
        <dbReference type="ARBA" id="ARBA00022840"/>
    </source>
</evidence>
<accession>F2L0I4</accession>
<keyword evidence="11" id="KW-1185">Reference proteome</keyword>
<dbReference type="InterPro" id="IPR050388">
    <property type="entry name" value="ABC_Ni/Peptide_Import"/>
</dbReference>
<feature type="domain" description="ABC transporter" evidence="9">
    <location>
        <begin position="6"/>
        <end position="252"/>
    </location>
</feature>
<dbReference type="EMBL" id="CP002590">
    <property type="protein sequence ID" value="AEA12666.1"/>
    <property type="molecule type" value="Genomic_DNA"/>
</dbReference>
<evidence type="ECO:0000256" key="2">
    <source>
        <dbReference type="ARBA" id="ARBA00022448"/>
    </source>
</evidence>
<dbReference type="GO" id="GO:0005886">
    <property type="term" value="C:plasma membrane"/>
    <property type="evidence" value="ECO:0007669"/>
    <property type="project" value="UniProtKB-SubCell"/>
</dbReference>
<evidence type="ECO:0000256" key="1">
    <source>
        <dbReference type="ARBA" id="ARBA00004202"/>
    </source>
</evidence>
<dbReference type="Gene3D" id="3.40.50.300">
    <property type="entry name" value="P-loop containing nucleotide triphosphate hydrolases"/>
    <property type="match status" value="1"/>
</dbReference>
<protein>
    <submittedName>
        <fullName evidence="10">Oligopeptide/dipeptide ABC transporter, ATPase subunit</fullName>
    </submittedName>
</protein>
<dbReference type="InterPro" id="IPR027417">
    <property type="entry name" value="P-loop_NTPase"/>
</dbReference>
<dbReference type="GO" id="GO:0005524">
    <property type="term" value="F:ATP binding"/>
    <property type="evidence" value="ECO:0007669"/>
    <property type="project" value="UniProtKB-KW"/>
</dbReference>
<keyword evidence="7" id="KW-1278">Translocase</keyword>
<evidence type="ECO:0000256" key="4">
    <source>
        <dbReference type="ARBA" id="ARBA00022519"/>
    </source>
</evidence>
<reference evidence="10 11" key="1">
    <citation type="journal article" date="2011" name="J. Bacteriol.">
        <title>Complete genome sequence of the thermoacidophilic crenarchaeon Thermoproteus uzoniensis 768-20.</title>
        <authorList>
            <person name="Mardanov A.V."/>
            <person name="Gumerov V.M."/>
            <person name="Beletsky A.V."/>
            <person name="Prokofeva M.I."/>
            <person name="Bonch-Osmolovskaya E.A."/>
            <person name="Ravin N.V."/>
            <person name="Skryabin K.G."/>
        </authorList>
    </citation>
    <scope>NUCLEOTIDE SEQUENCE [LARGE SCALE GENOMIC DNA]</scope>
    <source>
        <strain evidence="10 11">768-20</strain>
    </source>
</reference>